<keyword evidence="1 4" id="KW-0808">Transferase</keyword>
<dbReference type="InterPro" id="IPR001173">
    <property type="entry name" value="Glyco_trans_2-like"/>
</dbReference>
<dbReference type="Pfam" id="PF02709">
    <property type="entry name" value="Glyco_transf_7C"/>
    <property type="match status" value="1"/>
</dbReference>
<dbReference type="GO" id="GO:0016758">
    <property type="term" value="F:hexosyltransferase activity"/>
    <property type="evidence" value="ECO:0007669"/>
    <property type="project" value="UniProtKB-ARBA"/>
</dbReference>
<evidence type="ECO:0000313" key="5">
    <source>
        <dbReference type="Proteomes" id="UP000020938"/>
    </source>
</evidence>
<dbReference type="Proteomes" id="UP000020938">
    <property type="component" value="Unassembled WGS sequence"/>
</dbReference>
<dbReference type="PANTHER" id="PTHR22916">
    <property type="entry name" value="GLYCOSYLTRANSFERASE"/>
    <property type="match status" value="1"/>
</dbReference>
<name>A0A016ANI8_BACFG</name>
<gene>
    <name evidence="4" type="ORF">M123_2703</name>
</gene>
<sequence>MKISVIIPCFNQGKYLAEALDSVVMQTFSDWECIIINDGSIDNSENVALSYVEKDPRFHYICQKNQGVCIARNRGIAMAQGEYILCLDGDDKISRNFLECMYPILDEEQSVKVVTSTVVQFGKIHRVIPSTDYSLEKLMGRNLFVITSMFRKVDFEKTEGFNENMAKGLEDWDFWLSMLESGGEVVCAKQAIFYYRIRGYSRNKSISEDYYSLLRKTIYENHKHLFSTVFFNPKYSFEYYLIAKSYEYKLGKLLFRPIRFLYDLF</sequence>
<dbReference type="InterPro" id="IPR027791">
    <property type="entry name" value="Galactosyl_T_C"/>
</dbReference>
<evidence type="ECO:0000256" key="1">
    <source>
        <dbReference type="ARBA" id="ARBA00022679"/>
    </source>
</evidence>
<dbReference type="InterPro" id="IPR029044">
    <property type="entry name" value="Nucleotide-diphossugar_trans"/>
</dbReference>
<dbReference type="CDD" id="cd00761">
    <property type="entry name" value="Glyco_tranf_GTA_type"/>
    <property type="match status" value="1"/>
</dbReference>
<accession>A0A016ANI8</accession>
<feature type="domain" description="Glycosyltransferase 2-like" evidence="2">
    <location>
        <begin position="4"/>
        <end position="136"/>
    </location>
</feature>
<feature type="domain" description="Galactosyltransferase C-terminal" evidence="3">
    <location>
        <begin position="137"/>
        <end position="191"/>
    </location>
</feature>
<dbReference type="PATRIC" id="fig|1339314.3.peg.2879"/>
<reference evidence="4 5" key="1">
    <citation type="submission" date="2014-02" db="EMBL/GenBank/DDBJ databases">
        <authorList>
            <person name="Sears C."/>
            <person name="Carroll K."/>
            <person name="Sack B.R."/>
            <person name="Qadri F."/>
            <person name="Myers L.L."/>
            <person name="Chung G.-T."/>
            <person name="Escheverria P."/>
            <person name="Fraser C.M."/>
            <person name="Sadzewicz L."/>
            <person name="Shefchek K.A."/>
            <person name="Tallon L."/>
            <person name="Das S.P."/>
            <person name="Daugherty S."/>
            <person name="Mongodin E.F."/>
        </authorList>
    </citation>
    <scope>NUCLEOTIDE SEQUENCE [LARGE SCALE GENOMIC DNA]</scope>
    <source>
        <strain evidence="4 5">3976T8</strain>
    </source>
</reference>
<dbReference type="SUPFAM" id="SSF53448">
    <property type="entry name" value="Nucleotide-diphospho-sugar transferases"/>
    <property type="match status" value="1"/>
</dbReference>
<proteinExistence type="predicted"/>
<evidence type="ECO:0000259" key="2">
    <source>
        <dbReference type="Pfam" id="PF00535"/>
    </source>
</evidence>
<dbReference type="EMBL" id="JGDS01000053">
    <property type="protein sequence ID" value="EXZ72960.1"/>
    <property type="molecule type" value="Genomic_DNA"/>
</dbReference>
<organism evidence="4 5">
    <name type="scientific">Bacteroides fragilis str. 3976T8</name>
    <dbReference type="NCBI Taxonomy" id="1339314"/>
    <lineage>
        <taxon>Bacteria</taxon>
        <taxon>Pseudomonadati</taxon>
        <taxon>Bacteroidota</taxon>
        <taxon>Bacteroidia</taxon>
        <taxon>Bacteroidales</taxon>
        <taxon>Bacteroidaceae</taxon>
        <taxon>Bacteroides</taxon>
    </lineage>
</organism>
<dbReference type="RefSeq" id="WP_032598427.1">
    <property type="nucleotide sequence ID" value="NZ_JGDS01000053.1"/>
</dbReference>
<dbReference type="AlphaFoldDB" id="A0A016ANI8"/>
<evidence type="ECO:0000313" key="4">
    <source>
        <dbReference type="EMBL" id="EXZ72960.1"/>
    </source>
</evidence>
<evidence type="ECO:0000259" key="3">
    <source>
        <dbReference type="Pfam" id="PF02709"/>
    </source>
</evidence>
<dbReference type="Pfam" id="PF00535">
    <property type="entry name" value="Glycos_transf_2"/>
    <property type="match status" value="1"/>
</dbReference>
<dbReference type="Gene3D" id="3.90.550.10">
    <property type="entry name" value="Spore Coat Polysaccharide Biosynthesis Protein SpsA, Chain A"/>
    <property type="match status" value="1"/>
</dbReference>
<dbReference type="PANTHER" id="PTHR22916:SF3">
    <property type="entry name" value="UDP-GLCNAC:BETAGAL BETA-1,3-N-ACETYLGLUCOSAMINYLTRANSFERASE-LIKE PROTEIN 1"/>
    <property type="match status" value="1"/>
</dbReference>
<comment type="caution">
    <text evidence="4">The sequence shown here is derived from an EMBL/GenBank/DDBJ whole genome shotgun (WGS) entry which is preliminary data.</text>
</comment>
<protein>
    <submittedName>
        <fullName evidence="4">Glycosyl transferase 2 family protein</fullName>
    </submittedName>
</protein>